<dbReference type="Proteomes" id="UP001163726">
    <property type="component" value="Chromosome"/>
</dbReference>
<dbReference type="Gene3D" id="1.10.287.130">
    <property type="match status" value="1"/>
</dbReference>
<keyword evidence="5" id="KW-0808">Transferase</keyword>
<feature type="coiled-coil region" evidence="7">
    <location>
        <begin position="229"/>
        <end position="260"/>
    </location>
</feature>
<feature type="domain" description="HAMP" evidence="9">
    <location>
        <begin position="174"/>
        <end position="227"/>
    </location>
</feature>
<dbReference type="InterPro" id="IPR003661">
    <property type="entry name" value="HisK_dim/P_dom"/>
</dbReference>
<feature type="domain" description="Histidine kinase" evidence="8">
    <location>
        <begin position="290"/>
        <end position="521"/>
    </location>
</feature>
<dbReference type="SMART" id="SM00388">
    <property type="entry name" value="HisKA"/>
    <property type="match status" value="1"/>
</dbReference>
<dbReference type="PROSITE" id="PS50109">
    <property type="entry name" value="HIS_KIN"/>
    <property type="match status" value="1"/>
</dbReference>
<evidence type="ECO:0000259" key="9">
    <source>
        <dbReference type="PROSITE" id="PS50885"/>
    </source>
</evidence>
<dbReference type="InterPro" id="IPR005467">
    <property type="entry name" value="His_kinase_dom"/>
</dbReference>
<dbReference type="GO" id="GO:0016301">
    <property type="term" value="F:kinase activity"/>
    <property type="evidence" value="ECO:0007669"/>
    <property type="project" value="UniProtKB-KW"/>
</dbReference>
<evidence type="ECO:0000259" key="8">
    <source>
        <dbReference type="PROSITE" id="PS50109"/>
    </source>
</evidence>
<organism evidence="10 11">
    <name type="scientific">Catenovulum adriaticum</name>
    <dbReference type="NCBI Taxonomy" id="2984846"/>
    <lineage>
        <taxon>Bacteria</taxon>
        <taxon>Pseudomonadati</taxon>
        <taxon>Pseudomonadota</taxon>
        <taxon>Gammaproteobacteria</taxon>
        <taxon>Alteromonadales</taxon>
        <taxon>Alteromonadaceae</taxon>
        <taxon>Catenovulum</taxon>
    </lineage>
</organism>
<dbReference type="PROSITE" id="PS50885">
    <property type="entry name" value="HAMP"/>
    <property type="match status" value="1"/>
</dbReference>
<dbReference type="PRINTS" id="PR00344">
    <property type="entry name" value="BCTRLSENSOR"/>
</dbReference>
<dbReference type="CDD" id="cd00082">
    <property type="entry name" value="HisKA"/>
    <property type="match status" value="1"/>
</dbReference>
<evidence type="ECO:0000256" key="1">
    <source>
        <dbReference type="ARBA" id="ARBA00000085"/>
    </source>
</evidence>
<reference evidence="10" key="1">
    <citation type="submission" date="2022-10" db="EMBL/GenBank/DDBJ databases">
        <title>Catenovulum adriacola sp. nov. isolated in the Harbour of Susak.</title>
        <authorList>
            <person name="Schoch T."/>
            <person name="Reich S.J."/>
            <person name="Stoeferle S."/>
            <person name="Flaiz M."/>
            <person name="Kazda M."/>
            <person name="Riedel C.U."/>
            <person name="Duerre P."/>
        </authorList>
    </citation>
    <scope>NUCLEOTIDE SEQUENCE</scope>
    <source>
        <strain evidence="10">TS8</strain>
    </source>
</reference>
<gene>
    <name evidence="10" type="ORF">OLW01_02270</name>
</gene>
<dbReference type="InterPro" id="IPR003594">
    <property type="entry name" value="HATPase_dom"/>
</dbReference>
<evidence type="ECO:0000256" key="7">
    <source>
        <dbReference type="SAM" id="Coils"/>
    </source>
</evidence>
<evidence type="ECO:0000256" key="6">
    <source>
        <dbReference type="ARBA" id="ARBA00022777"/>
    </source>
</evidence>
<keyword evidence="4" id="KW-0597">Phosphoprotein</keyword>
<dbReference type="Pfam" id="PF02518">
    <property type="entry name" value="HATPase_c"/>
    <property type="match status" value="1"/>
</dbReference>
<dbReference type="InterPro" id="IPR004358">
    <property type="entry name" value="Sig_transdc_His_kin-like_C"/>
</dbReference>
<dbReference type="Gene3D" id="6.10.340.10">
    <property type="match status" value="1"/>
</dbReference>
<dbReference type="SUPFAM" id="SSF55874">
    <property type="entry name" value="ATPase domain of HSP90 chaperone/DNA topoisomerase II/histidine kinase"/>
    <property type="match status" value="1"/>
</dbReference>
<evidence type="ECO:0000256" key="2">
    <source>
        <dbReference type="ARBA" id="ARBA00004370"/>
    </source>
</evidence>
<dbReference type="PANTHER" id="PTHR43065">
    <property type="entry name" value="SENSOR HISTIDINE KINASE"/>
    <property type="match status" value="1"/>
</dbReference>
<protein>
    <recommendedName>
        <fullName evidence="3">histidine kinase</fullName>
        <ecNumber evidence="3">2.7.13.3</ecNumber>
    </recommendedName>
</protein>
<comment type="subcellular location">
    <subcellularLocation>
        <location evidence="2">Membrane</location>
    </subcellularLocation>
</comment>
<dbReference type="EMBL" id="CP109965">
    <property type="protein sequence ID" value="WAJ70660.1"/>
    <property type="molecule type" value="Genomic_DNA"/>
</dbReference>
<dbReference type="SUPFAM" id="SSF47384">
    <property type="entry name" value="Homodimeric domain of signal transducing histidine kinase"/>
    <property type="match status" value="1"/>
</dbReference>
<comment type="catalytic activity">
    <reaction evidence="1">
        <text>ATP + protein L-histidine = ADP + protein N-phospho-L-histidine.</text>
        <dbReference type="EC" id="2.7.13.3"/>
    </reaction>
</comment>
<dbReference type="EC" id="2.7.13.3" evidence="3"/>
<evidence type="ECO:0000256" key="5">
    <source>
        <dbReference type="ARBA" id="ARBA00022679"/>
    </source>
</evidence>
<evidence type="ECO:0000313" key="10">
    <source>
        <dbReference type="EMBL" id="WAJ70660.1"/>
    </source>
</evidence>
<keyword evidence="7" id="KW-0175">Coiled coil</keyword>
<proteinExistence type="predicted"/>
<evidence type="ECO:0000256" key="3">
    <source>
        <dbReference type="ARBA" id="ARBA00012438"/>
    </source>
</evidence>
<dbReference type="CDD" id="cd06225">
    <property type="entry name" value="HAMP"/>
    <property type="match status" value="1"/>
</dbReference>
<evidence type="ECO:0000256" key="4">
    <source>
        <dbReference type="ARBA" id="ARBA00022553"/>
    </source>
</evidence>
<sequence length="527" mass="58902">MIILISGSALLIGFLINGLVDIEQKKAQLLEQAYSYANIISAGAIPNLINKNSIEEKARLAHLNTASNLKNVQIYIKNETDSQIAFFAGYHRKNTQLLTLTIKDIKHLFQPNFSRDNLMLCKAINQQAAAIGYLCMRLSLDALNQTINNSLYIKLSVLIVSLVIALLLALKLQNSITQPISQLVSLFKHVAKAKDYGIRAPKQTLIELNGLSNAFNTMLDRIQFNLKKQAQAEQEVRILNQTLENKISQRTNALKDSNKELMDTLATLHEYQSQLVENKKMASLGDMVAGIAHEVNTPLGLGITASTLMQDRLSEIQDSLSQKKLTESQLTRFLTESNESLEIIYRNLNRSADLITRFKQLAVNQIHEKRQLFKVKSFLDDVFLSLKPKFHTTKHQVNVDCDPELEVSTQAGALQQVLTNLIMNSLIHGFDHNEKGAISIKAKSENNKLLIEYKDNGKGVSEQLKNKIFDPFVTTKRGSGGNGLGMHLVYNLVTQALQGQISVTSELGQGIYFLIEIPLDLDIHKAQ</sequence>
<evidence type="ECO:0000313" key="11">
    <source>
        <dbReference type="Proteomes" id="UP001163726"/>
    </source>
</evidence>
<keyword evidence="11" id="KW-1185">Reference proteome</keyword>
<keyword evidence="6 10" id="KW-0418">Kinase</keyword>
<dbReference type="InterPro" id="IPR036097">
    <property type="entry name" value="HisK_dim/P_sf"/>
</dbReference>
<accession>A0ABY7AQC5</accession>
<dbReference type="InterPro" id="IPR003660">
    <property type="entry name" value="HAMP_dom"/>
</dbReference>
<dbReference type="Gene3D" id="3.30.565.10">
    <property type="entry name" value="Histidine kinase-like ATPase, C-terminal domain"/>
    <property type="match status" value="1"/>
</dbReference>
<name>A0ABY7AQC5_9ALTE</name>
<dbReference type="RefSeq" id="WP_268075009.1">
    <property type="nucleotide sequence ID" value="NZ_CP109965.1"/>
</dbReference>
<dbReference type="InterPro" id="IPR036890">
    <property type="entry name" value="HATPase_C_sf"/>
</dbReference>
<dbReference type="SMART" id="SM00387">
    <property type="entry name" value="HATPase_c"/>
    <property type="match status" value="1"/>
</dbReference>